<dbReference type="RefSeq" id="WP_169097184.1">
    <property type="nucleotide sequence ID" value="NZ_JABBVZ010000010.1"/>
</dbReference>
<dbReference type="Gene3D" id="6.10.250.660">
    <property type="match status" value="1"/>
</dbReference>
<comment type="similarity">
    <text evidence="2">Belongs to the DivIVA family.</text>
</comment>
<evidence type="ECO:0000256" key="7">
    <source>
        <dbReference type="SAM" id="Coils"/>
    </source>
</evidence>
<keyword evidence="6" id="KW-0131">Cell cycle</keyword>
<proteinExistence type="inferred from homology"/>
<dbReference type="InterPro" id="IPR007793">
    <property type="entry name" value="DivIVA_fam"/>
</dbReference>
<evidence type="ECO:0000256" key="4">
    <source>
        <dbReference type="ARBA" id="ARBA00022618"/>
    </source>
</evidence>
<keyword evidence="4" id="KW-0132">Cell division</keyword>
<evidence type="ECO:0000256" key="5">
    <source>
        <dbReference type="ARBA" id="ARBA00023054"/>
    </source>
</evidence>
<gene>
    <name evidence="8" type="ORF">HIJ39_04600</name>
</gene>
<evidence type="ECO:0000313" key="9">
    <source>
        <dbReference type="Proteomes" id="UP000533476"/>
    </source>
</evidence>
<dbReference type="GO" id="GO:0005737">
    <property type="term" value="C:cytoplasm"/>
    <property type="evidence" value="ECO:0007669"/>
    <property type="project" value="UniProtKB-SubCell"/>
</dbReference>
<keyword evidence="3" id="KW-0963">Cytoplasm</keyword>
<keyword evidence="9" id="KW-1185">Reference proteome</keyword>
<comment type="caution">
    <text evidence="8">The sequence shown here is derived from an EMBL/GenBank/DDBJ whole genome shotgun (WGS) entry which is preliminary data.</text>
</comment>
<dbReference type="Gene3D" id="1.20.5.2950">
    <property type="match status" value="1"/>
</dbReference>
<evidence type="ECO:0000313" key="8">
    <source>
        <dbReference type="EMBL" id="NMP21634.1"/>
    </source>
</evidence>
<accession>A0A7Y0Q2Y1</accession>
<name>A0A7Y0Q2Y1_9FIRM</name>
<evidence type="ECO:0000256" key="3">
    <source>
        <dbReference type="ARBA" id="ARBA00022490"/>
    </source>
</evidence>
<dbReference type="PANTHER" id="PTHR35794">
    <property type="entry name" value="CELL DIVISION PROTEIN DIVIVA"/>
    <property type="match status" value="1"/>
</dbReference>
<keyword evidence="5 7" id="KW-0175">Coiled coil</keyword>
<evidence type="ECO:0000256" key="6">
    <source>
        <dbReference type="ARBA" id="ARBA00023306"/>
    </source>
</evidence>
<dbReference type="Proteomes" id="UP000533476">
    <property type="component" value="Unassembled WGS sequence"/>
</dbReference>
<protein>
    <submittedName>
        <fullName evidence="8">DivIVA domain-containing protein</fullName>
    </submittedName>
</protein>
<sequence length="168" mass="19525">MPLTVLDIQNKEFKTSIRGYNQDEVDEFLDEVMKDYDALIRENEELRHNTSGMGEKLEQYRQLERTLQNTLVVAQSTADEMKQAARKEAELVVREAEARARELMQKAESEVGRQHEKLEQLRRETEQFRARVKSLLESQIALLNQADLTLPAVRDSQTLETAREHVTP</sequence>
<dbReference type="Pfam" id="PF05103">
    <property type="entry name" value="DivIVA"/>
    <property type="match status" value="1"/>
</dbReference>
<dbReference type="GO" id="GO:0051301">
    <property type="term" value="P:cell division"/>
    <property type="evidence" value="ECO:0007669"/>
    <property type="project" value="UniProtKB-KW"/>
</dbReference>
<comment type="subcellular location">
    <subcellularLocation>
        <location evidence="1">Cytoplasm</location>
    </subcellularLocation>
</comment>
<reference evidence="8 9" key="1">
    <citation type="submission" date="2020-04" db="EMBL/GenBank/DDBJ databases">
        <authorList>
            <person name="Zhang R."/>
            <person name="Schippers A."/>
        </authorList>
    </citation>
    <scope>NUCLEOTIDE SEQUENCE [LARGE SCALE GENOMIC DNA]</scope>
    <source>
        <strain evidence="8 9">DSM 109850</strain>
    </source>
</reference>
<evidence type="ECO:0000256" key="2">
    <source>
        <dbReference type="ARBA" id="ARBA00009008"/>
    </source>
</evidence>
<dbReference type="InterPro" id="IPR019933">
    <property type="entry name" value="DivIVA_domain"/>
</dbReference>
<dbReference type="NCBIfam" id="TIGR03544">
    <property type="entry name" value="DivI1A_domain"/>
    <property type="match status" value="1"/>
</dbReference>
<dbReference type="PANTHER" id="PTHR35794:SF2">
    <property type="entry name" value="CELL DIVISION PROTEIN DIVIVA"/>
    <property type="match status" value="1"/>
</dbReference>
<dbReference type="EMBL" id="JABBVZ010000010">
    <property type="protein sequence ID" value="NMP21634.1"/>
    <property type="molecule type" value="Genomic_DNA"/>
</dbReference>
<evidence type="ECO:0000256" key="1">
    <source>
        <dbReference type="ARBA" id="ARBA00004496"/>
    </source>
</evidence>
<feature type="coiled-coil region" evidence="7">
    <location>
        <begin position="86"/>
        <end position="138"/>
    </location>
</feature>
<dbReference type="AlphaFoldDB" id="A0A7Y0Q2Y1"/>
<organism evidence="8 9">
    <name type="scientific">Sulfobacillus harzensis</name>
    <dbReference type="NCBI Taxonomy" id="2729629"/>
    <lineage>
        <taxon>Bacteria</taxon>
        <taxon>Bacillati</taxon>
        <taxon>Bacillota</taxon>
        <taxon>Clostridia</taxon>
        <taxon>Eubacteriales</taxon>
        <taxon>Clostridiales Family XVII. Incertae Sedis</taxon>
        <taxon>Sulfobacillus</taxon>
    </lineage>
</organism>